<dbReference type="InterPro" id="IPR012340">
    <property type="entry name" value="NA-bd_OB-fold"/>
</dbReference>
<gene>
    <name evidence="10 13" type="primary">rsgA</name>
    <name evidence="13" type="ORF">DA803_03080</name>
</gene>
<dbReference type="PANTHER" id="PTHR32120">
    <property type="entry name" value="SMALL RIBOSOMAL SUBUNIT BIOGENESIS GTPASE RSGA"/>
    <property type="match status" value="1"/>
</dbReference>
<comment type="cofactor">
    <cofactor evidence="10">
        <name>Zn(2+)</name>
        <dbReference type="ChEBI" id="CHEBI:29105"/>
    </cofactor>
    <text evidence="10">Binds 1 zinc ion per subunit.</text>
</comment>
<dbReference type="KEGG" id="mpho:DA803_03080"/>
<comment type="subunit">
    <text evidence="10">Monomer. Associates with 30S ribosomal subunit, binds 16S rRNA.</text>
</comment>
<name>A0A2Z5IQX2_9BACT</name>
<evidence type="ECO:0000256" key="6">
    <source>
        <dbReference type="ARBA" id="ARBA00022801"/>
    </source>
</evidence>
<dbReference type="HAMAP" id="MF_01820">
    <property type="entry name" value="GTPase_RsgA"/>
    <property type="match status" value="1"/>
</dbReference>
<comment type="subcellular location">
    <subcellularLocation>
        <location evidence="10">Cytoplasm</location>
    </subcellularLocation>
</comment>
<feature type="binding site" evidence="10">
    <location>
        <begin position="157"/>
        <end position="165"/>
    </location>
    <ligand>
        <name>GTP</name>
        <dbReference type="ChEBI" id="CHEBI:37565"/>
    </ligand>
</feature>
<dbReference type="Gene3D" id="2.40.50.140">
    <property type="entry name" value="Nucleic acid-binding proteins"/>
    <property type="match status" value="1"/>
</dbReference>
<feature type="binding site" evidence="10">
    <location>
        <position position="241"/>
    </location>
    <ligand>
        <name>Zn(2+)</name>
        <dbReference type="ChEBI" id="CHEBI:29105"/>
    </ligand>
</feature>
<evidence type="ECO:0000259" key="11">
    <source>
        <dbReference type="PROSITE" id="PS50936"/>
    </source>
</evidence>
<dbReference type="GO" id="GO:0005737">
    <property type="term" value="C:cytoplasm"/>
    <property type="evidence" value="ECO:0007669"/>
    <property type="project" value="UniProtKB-SubCell"/>
</dbReference>
<dbReference type="GO" id="GO:0005525">
    <property type="term" value="F:GTP binding"/>
    <property type="evidence" value="ECO:0007669"/>
    <property type="project" value="UniProtKB-UniRule"/>
</dbReference>
<dbReference type="Proteomes" id="UP000252477">
    <property type="component" value="Chromosome"/>
</dbReference>
<keyword evidence="4 10" id="KW-0699">rRNA-binding</keyword>
<keyword evidence="8 10" id="KW-0694">RNA-binding</keyword>
<dbReference type="InterPro" id="IPR004881">
    <property type="entry name" value="Ribosome_biogen_GTPase_RsgA"/>
</dbReference>
<feature type="binding site" evidence="10">
    <location>
        <position position="251"/>
    </location>
    <ligand>
        <name>Zn(2+)</name>
        <dbReference type="ChEBI" id="CHEBI:29105"/>
    </ligand>
</feature>
<keyword evidence="5 10" id="KW-0547">Nucleotide-binding</keyword>
<keyword evidence="6 10" id="KW-0378">Hydrolase</keyword>
<dbReference type="SUPFAM" id="SSF52540">
    <property type="entry name" value="P-loop containing nucleoside triphosphate hydrolases"/>
    <property type="match status" value="1"/>
</dbReference>
<organism evidence="13 14">
    <name type="scientific">[Mycoplasma] phocae</name>
    <dbReference type="NCBI Taxonomy" id="142651"/>
    <lineage>
        <taxon>Bacteria</taxon>
        <taxon>Bacillati</taxon>
        <taxon>Mycoplasmatota</taxon>
        <taxon>Mycoplasmoidales</taxon>
        <taxon>Metamycoplasmataceae</taxon>
        <taxon>Metamycoplasma</taxon>
    </lineage>
</organism>
<feature type="binding site" evidence="10">
    <location>
        <begin position="110"/>
        <end position="113"/>
    </location>
    <ligand>
        <name>GTP</name>
        <dbReference type="ChEBI" id="CHEBI:37565"/>
    </ligand>
</feature>
<dbReference type="PROSITE" id="PS50936">
    <property type="entry name" value="ENGC_GTPASE"/>
    <property type="match status" value="1"/>
</dbReference>
<keyword evidence="2 10" id="KW-0690">Ribosome biogenesis</keyword>
<feature type="domain" description="EngC GTPase" evidence="11">
    <location>
        <begin position="70"/>
        <end position="211"/>
    </location>
</feature>
<evidence type="ECO:0000259" key="12">
    <source>
        <dbReference type="PROSITE" id="PS51721"/>
    </source>
</evidence>
<dbReference type="CDD" id="cd01854">
    <property type="entry name" value="YjeQ_EngC"/>
    <property type="match status" value="1"/>
</dbReference>
<feature type="domain" description="CP-type G" evidence="12">
    <location>
        <begin position="61"/>
        <end position="213"/>
    </location>
</feature>
<evidence type="ECO:0000256" key="2">
    <source>
        <dbReference type="ARBA" id="ARBA00022517"/>
    </source>
</evidence>
<evidence type="ECO:0000256" key="9">
    <source>
        <dbReference type="ARBA" id="ARBA00023134"/>
    </source>
</evidence>
<accession>A0A2Z5IQX2</accession>
<dbReference type="NCBIfam" id="TIGR00157">
    <property type="entry name" value="ribosome small subunit-dependent GTPase A"/>
    <property type="match status" value="1"/>
</dbReference>
<evidence type="ECO:0000313" key="13">
    <source>
        <dbReference type="EMBL" id="AXE61052.1"/>
    </source>
</evidence>
<sequence length="284" mass="32852">MPIGKIVKSVAGFYDVKDFESKQIYRVRGSGKLRLLDFKPIVGDYVVFEIGSFINKILERKNFFIRPKIANVDQAIVVMSLVEPEFSYSLVDKFLIIVENKNVKPIIVLTKKDLTSDSKIEFYKDQGYEVFEINYQTKTGFDGLEEIFENKTSFFVGQTGVGKTTLINYLAKTHFETQAISKFLNRGKHTTREVSLIEYNGGEIIDTPGFSSIEFDLTIDEIPKAFYAFREAAKLCKYRSCHHYRESENDCQVKKLVSEGIIKKERYSNYLSFLEKILEKEKTY</sequence>
<keyword evidence="3 10" id="KW-0479">Metal-binding</keyword>
<evidence type="ECO:0000256" key="3">
    <source>
        <dbReference type="ARBA" id="ARBA00022723"/>
    </source>
</evidence>
<evidence type="ECO:0000256" key="1">
    <source>
        <dbReference type="ARBA" id="ARBA00022490"/>
    </source>
</evidence>
<dbReference type="AlphaFoldDB" id="A0A2Z5IQX2"/>
<keyword evidence="9 10" id="KW-0342">GTP-binding</keyword>
<dbReference type="EMBL" id="CP029295">
    <property type="protein sequence ID" value="AXE61052.1"/>
    <property type="molecule type" value="Genomic_DNA"/>
</dbReference>
<feature type="binding site" evidence="10">
    <location>
        <position position="236"/>
    </location>
    <ligand>
        <name>Zn(2+)</name>
        <dbReference type="ChEBI" id="CHEBI:29105"/>
    </ligand>
</feature>
<proteinExistence type="inferred from homology"/>
<dbReference type="InterPro" id="IPR030378">
    <property type="entry name" value="G_CP_dom"/>
</dbReference>
<evidence type="ECO:0000256" key="7">
    <source>
        <dbReference type="ARBA" id="ARBA00022833"/>
    </source>
</evidence>
<reference evidence="13 14" key="1">
    <citation type="submission" date="2018-05" db="EMBL/GenBank/DDBJ databases">
        <title>Annotation of the Mycoplasma phocidae genome.</title>
        <authorList>
            <person name="Brown D.R."/>
            <person name="Kutish G.F."/>
            <person name="Frasca S.Jr."/>
        </authorList>
    </citation>
    <scope>NUCLEOTIDE SEQUENCE [LARGE SCALE GENOMIC DNA]</scope>
    <source>
        <strain evidence="13 14">105</strain>
    </source>
</reference>
<feature type="binding site" evidence="10">
    <location>
        <position position="243"/>
    </location>
    <ligand>
        <name>Zn(2+)</name>
        <dbReference type="ChEBI" id="CHEBI:29105"/>
    </ligand>
</feature>
<dbReference type="SUPFAM" id="SSF50249">
    <property type="entry name" value="Nucleic acid-binding proteins"/>
    <property type="match status" value="1"/>
</dbReference>
<dbReference type="GO" id="GO:0003924">
    <property type="term" value="F:GTPase activity"/>
    <property type="evidence" value="ECO:0007669"/>
    <property type="project" value="UniProtKB-UniRule"/>
</dbReference>
<comment type="similarity">
    <text evidence="10">Belongs to the TRAFAC class YlqF/YawG GTPase family. RsgA subfamily.</text>
</comment>
<dbReference type="GO" id="GO:0042274">
    <property type="term" value="P:ribosomal small subunit biogenesis"/>
    <property type="evidence" value="ECO:0007669"/>
    <property type="project" value="UniProtKB-UniRule"/>
</dbReference>
<dbReference type="Pfam" id="PF16745">
    <property type="entry name" value="RsgA_N"/>
    <property type="match status" value="1"/>
</dbReference>
<dbReference type="GO" id="GO:0046872">
    <property type="term" value="F:metal ion binding"/>
    <property type="evidence" value="ECO:0007669"/>
    <property type="project" value="UniProtKB-KW"/>
</dbReference>
<keyword evidence="14" id="KW-1185">Reference proteome</keyword>
<dbReference type="Gene3D" id="1.10.40.50">
    <property type="entry name" value="Probable gtpase engc, domain 3"/>
    <property type="match status" value="1"/>
</dbReference>
<dbReference type="RefSeq" id="WP_114191145.1">
    <property type="nucleotide sequence ID" value="NZ_CP029295.1"/>
</dbReference>
<evidence type="ECO:0000256" key="5">
    <source>
        <dbReference type="ARBA" id="ARBA00022741"/>
    </source>
</evidence>
<evidence type="ECO:0000256" key="8">
    <source>
        <dbReference type="ARBA" id="ARBA00022884"/>
    </source>
</evidence>
<dbReference type="Pfam" id="PF03193">
    <property type="entry name" value="RsgA_GTPase"/>
    <property type="match status" value="1"/>
</dbReference>
<keyword evidence="7 10" id="KW-0862">Zinc</keyword>
<dbReference type="EC" id="3.6.1.-" evidence="10"/>
<comment type="function">
    <text evidence="10">One of several proteins that assist in the late maturation steps of the functional core of the 30S ribosomal subunit. Helps release RbfA from mature subunits. May play a role in the assembly of ribosomal proteins into the subunit. Circularly permuted GTPase that catalyzes slow GTP hydrolysis, GTPase activity is stimulated by the 30S ribosomal subunit.</text>
</comment>
<dbReference type="OrthoDB" id="9809485at2"/>
<dbReference type="InterPro" id="IPR031944">
    <property type="entry name" value="RsgA_N"/>
</dbReference>
<dbReference type="Gene3D" id="3.40.50.300">
    <property type="entry name" value="P-loop containing nucleotide triphosphate hydrolases"/>
    <property type="match status" value="1"/>
</dbReference>
<evidence type="ECO:0000256" key="4">
    <source>
        <dbReference type="ARBA" id="ARBA00022730"/>
    </source>
</evidence>
<dbReference type="GO" id="GO:0019843">
    <property type="term" value="F:rRNA binding"/>
    <property type="evidence" value="ECO:0007669"/>
    <property type="project" value="UniProtKB-KW"/>
</dbReference>
<dbReference type="PANTHER" id="PTHR32120:SF11">
    <property type="entry name" value="SMALL RIBOSOMAL SUBUNIT BIOGENESIS GTPASE RSGA 1, MITOCHONDRIAL-RELATED"/>
    <property type="match status" value="1"/>
</dbReference>
<keyword evidence="1 10" id="KW-0963">Cytoplasm</keyword>
<dbReference type="InterPro" id="IPR027417">
    <property type="entry name" value="P-loop_NTPase"/>
</dbReference>
<evidence type="ECO:0000313" key="14">
    <source>
        <dbReference type="Proteomes" id="UP000252477"/>
    </source>
</evidence>
<protein>
    <recommendedName>
        <fullName evidence="10">Small ribosomal subunit biogenesis GTPase RsgA</fullName>
        <ecNumber evidence="10">3.6.1.-</ecNumber>
    </recommendedName>
</protein>
<evidence type="ECO:0000256" key="10">
    <source>
        <dbReference type="HAMAP-Rule" id="MF_01820"/>
    </source>
</evidence>
<dbReference type="PROSITE" id="PS51721">
    <property type="entry name" value="G_CP"/>
    <property type="match status" value="1"/>
</dbReference>
<dbReference type="InterPro" id="IPR010914">
    <property type="entry name" value="RsgA_GTPase_dom"/>
</dbReference>